<sequence>MSQSSYRPPIHHLAFGISTLDPDDLDLPSSTPQRSSVRNFSIMASSSGMAQQISMEGSSTSTALASTSNAIAAPERQMGTLEEMIIQDITLRKMKIINCMLTSVQIYDCEVRGSTLNSCNIFVSTLKECNVSMSLLNQVKFDTMTSMSKSQIRYSTLTFRKFPPEIRDMIYVEYGKFAKPIAKESDKFKPTRSWCAINEVTIQKISLSYGARTFEHITKLEVQCANFTIKSFPQGFVENKKCKTIVLSAINPARSRPAIDDVVVTLEKHVALLLKHFTTVTTLRIHLGAFRNEINVSESSIKKWGRTDHALFLLKRSLGVDPILLSVPTHTADVWSFNAPPGEVLKWNRGGFGGMSFKELGLVEGNTRNQPGIETGPYTHHYSKTKTFPRRPPEYNHKQRHIPQTFHQLHLTNLTIHNYEIHYCTLQNCKLFNSKVNKSKISESELHEVEIGSGCDVKGCEITSSLLALRKSPPEIRDMILEYCVLNGRIFRPLPILDAIRVDGQLYPESIKTYYKTRWFVLNLNIVKRVPSISAKGILGIRRLLIGGYSVNRLSSIYTFTQDPPLVIMSLPAAEPQTYPLGNFVPHCMENAAAHLAHVVFDSPNVVTDSIVEAINLVFAVIVMVVMDNFVPAMVAMMMVVIVVGRCCHRFVCRSCIDSVDKIIEMKLTL</sequence>
<accession>A0A8H4REI0</accession>
<organism evidence="2 3">
    <name type="scientific">Cudoniella acicularis</name>
    <dbReference type="NCBI Taxonomy" id="354080"/>
    <lineage>
        <taxon>Eukaryota</taxon>
        <taxon>Fungi</taxon>
        <taxon>Dikarya</taxon>
        <taxon>Ascomycota</taxon>
        <taxon>Pezizomycotina</taxon>
        <taxon>Leotiomycetes</taxon>
        <taxon>Helotiales</taxon>
        <taxon>Tricladiaceae</taxon>
        <taxon>Cudoniella</taxon>
    </lineage>
</organism>
<dbReference type="SUPFAM" id="SSF141571">
    <property type="entry name" value="Pentapeptide repeat-like"/>
    <property type="match status" value="1"/>
</dbReference>
<keyword evidence="1" id="KW-0472">Membrane</keyword>
<feature type="transmembrane region" description="Helical" evidence="1">
    <location>
        <begin position="617"/>
        <end position="644"/>
    </location>
</feature>
<keyword evidence="1" id="KW-0812">Transmembrane</keyword>
<evidence type="ECO:0000313" key="2">
    <source>
        <dbReference type="EMBL" id="KAF4628088.1"/>
    </source>
</evidence>
<dbReference type="EMBL" id="JAAMPI010000863">
    <property type="protein sequence ID" value="KAF4628088.1"/>
    <property type="molecule type" value="Genomic_DNA"/>
</dbReference>
<keyword evidence="3" id="KW-1185">Reference proteome</keyword>
<proteinExistence type="predicted"/>
<comment type="caution">
    <text evidence="2">The sequence shown here is derived from an EMBL/GenBank/DDBJ whole genome shotgun (WGS) entry which is preliminary data.</text>
</comment>
<dbReference type="Gene3D" id="2.160.20.80">
    <property type="entry name" value="E3 ubiquitin-protein ligase SopA"/>
    <property type="match status" value="1"/>
</dbReference>
<protein>
    <submittedName>
        <fullName evidence="2">Uncharacterized protein</fullName>
    </submittedName>
</protein>
<gene>
    <name evidence="2" type="ORF">G7Y89_g10063</name>
</gene>
<dbReference type="Proteomes" id="UP000566819">
    <property type="component" value="Unassembled WGS sequence"/>
</dbReference>
<evidence type="ECO:0000256" key="1">
    <source>
        <dbReference type="SAM" id="Phobius"/>
    </source>
</evidence>
<keyword evidence="1" id="KW-1133">Transmembrane helix</keyword>
<name>A0A8H4REI0_9HELO</name>
<dbReference type="AlphaFoldDB" id="A0A8H4REI0"/>
<evidence type="ECO:0000313" key="3">
    <source>
        <dbReference type="Proteomes" id="UP000566819"/>
    </source>
</evidence>
<reference evidence="2 3" key="1">
    <citation type="submission" date="2020-03" db="EMBL/GenBank/DDBJ databases">
        <title>Draft Genome Sequence of Cudoniella acicularis.</title>
        <authorList>
            <person name="Buettner E."/>
            <person name="Kellner H."/>
        </authorList>
    </citation>
    <scope>NUCLEOTIDE SEQUENCE [LARGE SCALE GENOMIC DNA]</scope>
    <source>
        <strain evidence="2 3">DSM 108380</strain>
    </source>
</reference>